<keyword evidence="7" id="KW-0406">Ion transport</keyword>
<name>Q2IFS6_ANADE</name>
<dbReference type="OrthoDB" id="9793589at2"/>
<protein>
    <submittedName>
        <fullName evidence="12">Sodium/proton antiporter NhaS3, CPA2 family</fullName>
    </submittedName>
</protein>
<evidence type="ECO:0000313" key="13">
    <source>
        <dbReference type="Proteomes" id="UP000001935"/>
    </source>
</evidence>
<feature type="domain" description="Cation/H+ exchanger transmembrane" evidence="11">
    <location>
        <begin position="16"/>
        <end position="394"/>
    </location>
</feature>
<keyword evidence="4 10" id="KW-0812">Transmembrane</keyword>
<dbReference type="AlphaFoldDB" id="Q2IFS6"/>
<dbReference type="GO" id="GO:0006814">
    <property type="term" value="P:sodium ion transport"/>
    <property type="evidence" value="ECO:0007669"/>
    <property type="project" value="UniProtKB-KW"/>
</dbReference>
<evidence type="ECO:0000313" key="12">
    <source>
        <dbReference type="EMBL" id="ABC83434.1"/>
    </source>
</evidence>
<comment type="subcellular location">
    <subcellularLocation>
        <location evidence="1">Membrane</location>
        <topology evidence="1">Multi-pass membrane protein</topology>
    </subcellularLocation>
</comment>
<feature type="transmembrane region" description="Helical" evidence="10">
    <location>
        <begin position="339"/>
        <end position="362"/>
    </location>
</feature>
<feature type="transmembrane region" description="Helical" evidence="10">
    <location>
        <begin position="63"/>
        <end position="80"/>
    </location>
</feature>
<keyword evidence="2" id="KW-0813">Transport</keyword>
<evidence type="ECO:0000256" key="8">
    <source>
        <dbReference type="ARBA" id="ARBA00023136"/>
    </source>
</evidence>
<evidence type="ECO:0000256" key="10">
    <source>
        <dbReference type="SAM" id="Phobius"/>
    </source>
</evidence>
<dbReference type="EMBL" id="CP000251">
    <property type="protein sequence ID" value="ABC83434.1"/>
    <property type="molecule type" value="Genomic_DNA"/>
</dbReference>
<dbReference type="RefSeq" id="WP_011422716.1">
    <property type="nucleotide sequence ID" value="NC_007760.1"/>
</dbReference>
<dbReference type="GO" id="GO:0016020">
    <property type="term" value="C:membrane"/>
    <property type="evidence" value="ECO:0007669"/>
    <property type="project" value="UniProtKB-SubCell"/>
</dbReference>
<evidence type="ECO:0000256" key="3">
    <source>
        <dbReference type="ARBA" id="ARBA00022449"/>
    </source>
</evidence>
<accession>Q2IFS6</accession>
<keyword evidence="6" id="KW-0915">Sodium</keyword>
<evidence type="ECO:0000256" key="2">
    <source>
        <dbReference type="ARBA" id="ARBA00022448"/>
    </source>
</evidence>
<feature type="transmembrane region" description="Helical" evidence="10">
    <location>
        <begin position="280"/>
        <end position="298"/>
    </location>
</feature>
<evidence type="ECO:0000256" key="5">
    <source>
        <dbReference type="ARBA" id="ARBA00022989"/>
    </source>
</evidence>
<dbReference type="Pfam" id="PF00999">
    <property type="entry name" value="Na_H_Exchanger"/>
    <property type="match status" value="1"/>
</dbReference>
<feature type="transmembrane region" description="Helical" evidence="10">
    <location>
        <begin position="249"/>
        <end position="268"/>
    </location>
</feature>
<keyword evidence="8 10" id="KW-0472">Membrane</keyword>
<keyword evidence="3" id="KW-0050">Antiport</keyword>
<feature type="transmembrane region" description="Helical" evidence="10">
    <location>
        <begin position="374"/>
        <end position="393"/>
    </location>
</feature>
<feature type="transmembrane region" description="Helical" evidence="10">
    <location>
        <begin position="121"/>
        <end position="143"/>
    </location>
</feature>
<feature type="transmembrane region" description="Helical" evidence="10">
    <location>
        <begin position="190"/>
        <end position="213"/>
    </location>
</feature>
<dbReference type="InterPro" id="IPR038770">
    <property type="entry name" value="Na+/solute_symporter_sf"/>
</dbReference>
<evidence type="ECO:0000256" key="9">
    <source>
        <dbReference type="ARBA" id="ARBA00023201"/>
    </source>
</evidence>
<feature type="transmembrane region" description="Helical" evidence="10">
    <location>
        <begin position="92"/>
        <end position="115"/>
    </location>
</feature>
<organism evidence="12 13">
    <name type="scientific">Anaeromyxobacter dehalogenans (strain 2CP-C)</name>
    <dbReference type="NCBI Taxonomy" id="290397"/>
    <lineage>
        <taxon>Bacteria</taxon>
        <taxon>Pseudomonadati</taxon>
        <taxon>Myxococcota</taxon>
        <taxon>Myxococcia</taxon>
        <taxon>Myxococcales</taxon>
        <taxon>Cystobacterineae</taxon>
        <taxon>Anaeromyxobacteraceae</taxon>
        <taxon>Anaeromyxobacter</taxon>
    </lineage>
</organism>
<dbReference type="PANTHER" id="PTHR43562:SF3">
    <property type="entry name" value="SODIUM ION_PROTON EXCHANGER (EUROFUNG)"/>
    <property type="match status" value="1"/>
</dbReference>
<evidence type="ECO:0000259" key="11">
    <source>
        <dbReference type="Pfam" id="PF00999"/>
    </source>
</evidence>
<dbReference type="PANTHER" id="PTHR43562">
    <property type="entry name" value="NAPA-TYPE SODIUM/HYDROGEN ANTIPORTER"/>
    <property type="match status" value="1"/>
</dbReference>
<dbReference type="GO" id="GO:0015297">
    <property type="term" value="F:antiporter activity"/>
    <property type="evidence" value="ECO:0007669"/>
    <property type="project" value="UniProtKB-KW"/>
</dbReference>
<feature type="transmembrane region" description="Helical" evidence="10">
    <location>
        <begin position="155"/>
        <end position="178"/>
    </location>
</feature>
<dbReference type="KEGG" id="ade:Adeh_3668"/>
<sequence>MIAHLLLSLALLLTAAKLGGVLAVRLGQPAVLGELVAGIALGALPALGLHGAAGLAHDPVLEALAELGVILLLFEVGLSTRLAELVKVGASAFLVACIGVVAPMALGYGVGAWLLPGASPLAHLFLGAALSATSVGITARVLRDMGRIGSPAGQIILGAAVIDDVLGLLVLAVMVGLAGGGGDGAGTWTVLALVGAKAVGFLGAALVAGRWAAPRLFAVAARLRAQGVLFTLALAVCLALSWAASAVELAPIVGAFAAGLVLEGVPFAELSGGEERLEERLTPLAAVLVPLFFVRMGLAVDLGALGTGSLALAGALSVAAIVGKQACALAVVTPGVDRLAVGLGMIPRGEVGLIFANIGLSLTAGGRPLLGPGAFAAIVAMVLVTTLVTPPLLRWRMGSAPAAAAVRPGPGVRAA</sequence>
<proteinExistence type="predicted"/>
<dbReference type="GO" id="GO:1902600">
    <property type="term" value="P:proton transmembrane transport"/>
    <property type="evidence" value="ECO:0007669"/>
    <property type="project" value="InterPro"/>
</dbReference>
<dbReference type="eggNOG" id="COG0475">
    <property type="taxonomic scope" value="Bacteria"/>
</dbReference>
<dbReference type="STRING" id="290397.Adeh_3668"/>
<keyword evidence="9" id="KW-0739">Sodium transport</keyword>
<dbReference type="Proteomes" id="UP000001935">
    <property type="component" value="Chromosome"/>
</dbReference>
<dbReference type="Gene3D" id="1.20.1530.20">
    <property type="match status" value="1"/>
</dbReference>
<feature type="transmembrane region" description="Helical" evidence="10">
    <location>
        <begin position="225"/>
        <end position="243"/>
    </location>
</feature>
<dbReference type="InterPro" id="IPR006153">
    <property type="entry name" value="Cation/H_exchanger_TM"/>
</dbReference>
<gene>
    <name evidence="12" type="ordered locus">Adeh_3668</name>
</gene>
<evidence type="ECO:0000256" key="7">
    <source>
        <dbReference type="ARBA" id="ARBA00023065"/>
    </source>
</evidence>
<feature type="transmembrane region" description="Helical" evidence="10">
    <location>
        <begin position="310"/>
        <end position="332"/>
    </location>
</feature>
<reference evidence="12" key="1">
    <citation type="submission" date="2006-01" db="EMBL/GenBank/DDBJ databases">
        <title>Complete sequence of Anaeromyxobacter dehalogenans 2CP-C.</title>
        <authorList>
            <consortium name="US DOE Joint Genome Institute"/>
            <person name="Copeland A."/>
            <person name="Lucas S."/>
            <person name="Lapidus A."/>
            <person name="Barry K."/>
            <person name="Detter J.C."/>
            <person name="Glavina T."/>
            <person name="Hammon N."/>
            <person name="Israni S."/>
            <person name="Pitluck S."/>
            <person name="Brettin T."/>
            <person name="Bruce D."/>
            <person name="Han C."/>
            <person name="Tapia R."/>
            <person name="Gilna P."/>
            <person name="Kiss H."/>
            <person name="Schmutz J."/>
            <person name="Larimer F."/>
            <person name="Land M."/>
            <person name="Kyrpides N."/>
            <person name="Anderson I."/>
            <person name="Sanford R.A."/>
            <person name="Ritalahti K.M."/>
            <person name="Thomas H.S."/>
            <person name="Kirby J.R."/>
            <person name="Zhulin I.B."/>
            <person name="Loeffler F.E."/>
            <person name="Richardson P."/>
        </authorList>
    </citation>
    <scope>NUCLEOTIDE SEQUENCE</scope>
    <source>
        <strain evidence="12">2CP-C</strain>
    </source>
</reference>
<keyword evidence="5 10" id="KW-1133">Transmembrane helix</keyword>
<dbReference type="HOGENOM" id="CLU_005126_7_1_7"/>
<evidence type="ECO:0000256" key="1">
    <source>
        <dbReference type="ARBA" id="ARBA00004141"/>
    </source>
</evidence>
<evidence type="ECO:0000256" key="4">
    <source>
        <dbReference type="ARBA" id="ARBA00022692"/>
    </source>
</evidence>
<evidence type="ECO:0000256" key="6">
    <source>
        <dbReference type="ARBA" id="ARBA00023053"/>
    </source>
</evidence>